<keyword evidence="2" id="KW-1185">Reference proteome</keyword>
<name>A0AAN5C6J9_9BILA</name>
<protein>
    <submittedName>
        <fullName evidence="1">Uncharacterized protein</fullName>
    </submittedName>
</protein>
<evidence type="ECO:0000313" key="2">
    <source>
        <dbReference type="Proteomes" id="UP001328107"/>
    </source>
</evidence>
<dbReference type="Proteomes" id="UP001328107">
    <property type="component" value="Unassembled WGS sequence"/>
</dbReference>
<proteinExistence type="predicted"/>
<sequence>LVNMSNRSTGTAQIRVKLATDKKLETHTRIRDEFRLIDLTHENADLLRQSMNDMAEEDEKISRGDNSTLLTRVLDNFCVRYARGDHLPIYCETAEWDGESIDLDETLDGDDGDR</sequence>
<organism evidence="1 2">
    <name type="scientific">Pristionchus mayeri</name>
    <dbReference type="NCBI Taxonomy" id="1317129"/>
    <lineage>
        <taxon>Eukaryota</taxon>
        <taxon>Metazoa</taxon>
        <taxon>Ecdysozoa</taxon>
        <taxon>Nematoda</taxon>
        <taxon>Chromadorea</taxon>
        <taxon>Rhabditida</taxon>
        <taxon>Rhabditina</taxon>
        <taxon>Diplogasteromorpha</taxon>
        <taxon>Diplogasteroidea</taxon>
        <taxon>Neodiplogasteridae</taxon>
        <taxon>Pristionchus</taxon>
    </lineage>
</organism>
<reference evidence="2" key="1">
    <citation type="submission" date="2022-10" db="EMBL/GenBank/DDBJ databases">
        <title>Genome assembly of Pristionchus species.</title>
        <authorList>
            <person name="Yoshida K."/>
            <person name="Sommer R.J."/>
        </authorList>
    </citation>
    <scope>NUCLEOTIDE SEQUENCE [LARGE SCALE GENOMIC DNA]</scope>
    <source>
        <strain evidence="2">RS5460</strain>
    </source>
</reference>
<dbReference type="AlphaFoldDB" id="A0AAN5C6J9"/>
<dbReference type="EMBL" id="BTRK01000001">
    <property type="protein sequence ID" value="GMR31817.1"/>
    <property type="molecule type" value="Genomic_DNA"/>
</dbReference>
<evidence type="ECO:0000313" key="1">
    <source>
        <dbReference type="EMBL" id="GMR31817.1"/>
    </source>
</evidence>
<gene>
    <name evidence="1" type="ORF">PMAYCL1PPCAC_02012</name>
</gene>
<feature type="non-terminal residue" evidence="1">
    <location>
        <position position="1"/>
    </location>
</feature>
<comment type="caution">
    <text evidence="1">The sequence shown here is derived from an EMBL/GenBank/DDBJ whole genome shotgun (WGS) entry which is preliminary data.</text>
</comment>
<accession>A0AAN5C6J9</accession>